<feature type="compositionally biased region" description="Polar residues" evidence="1">
    <location>
        <begin position="1011"/>
        <end position="1021"/>
    </location>
</feature>
<dbReference type="AlphaFoldDB" id="A0AB36EJ61"/>
<proteinExistence type="predicted"/>
<evidence type="ECO:0008006" key="4">
    <source>
        <dbReference type="Google" id="ProtNLM"/>
    </source>
</evidence>
<dbReference type="Proteomes" id="UP000093451">
    <property type="component" value="Unassembled WGS sequence"/>
</dbReference>
<feature type="region of interest" description="Disordered" evidence="1">
    <location>
        <begin position="419"/>
        <end position="455"/>
    </location>
</feature>
<evidence type="ECO:0000313" key="3">
    <source>
        <dbReference type="Proteomes" id="UP000093451"/>
    </source>
</evidence>
<evidence type="ECO:0000313" key="2">
    <source>
        <dbReference type="EMBL" id="OCJ37789.1"/>
    </source>
</evidence>
<evidence type="ECO:0000256" key="1">
    <source>
        <dbReference type="SAM" id="MobiDB-lite"/>
    </source>
</evidence>
<organism evidence="2 3">
    <name type="scientific">Agrobacterium tumefaciens</name>
    <dbReference type="NCBI Taxonomy" id="358"/>
    <lineage>
        <taxon>Bacteria</taxon>
        <taxon>Pseudomonadati</taxon>
        <taxon>Pseudomonadota</taxon>
        <taxon>Alphaproteobacteria</taxon>
        <taxon>Hyphomicrobiales</taxon>
        <taxon>Rhizobiaceae</taxon>
        <taxon>Rhizobium/Agrobacterium group</taxon>
        <taxon>Agrobacterium</taxon>
        <taxon>Agrobacterium tumefaciens complex</taxon>
    </lineage>
</organism>
<gene>
    <name evidence="2" type="ORF">A6U91_06180</name>
</gene>
<reference evidence="2 3" key="1">
    <citation type="journal article" date="2016" name="PeerJ">
        <title>Gall-ID: tools for genotyping gall-causing phytopathogenic bacteria.</title>
        <authorList>
            <person name="Davis E.W.II."/>
            <person name="Weisberg A.J."/>
            <person name="Tabima J.F."/>
            <person name="Grunwald N.J."/>
            <person name="Chang J.H."/>
        </authorList>
    </citation>
    <scope>NUCLEOTIDE SEQUENCE [LARGE SCALE GENOMIC DNA]</scope>
    <source>
        <strain evidence="2 3">N2/73</strain>
    </source>
</reference>
<comment type="caution">
    <text evidence="2">The sequence shown here is derived from an EMBL/GenBank/DDBJ whole genome shotgun (WGS) entry which is preliminary data.</text>
</comment>
<feature type="compositionally biased region" description="Basic and acidic residues" evidence="1">
    <location>
        <begin position="420"/>
        <end position="429"/>
    </location>
</feature>
<name>A0AB36EJ61_AGRTU</name>
<dbReference type="EMBL" id="LXKT01000013">
    <property type="protein sequence ID" value="OCJ37789.1"/>
    <property type="molecule type" value="Genomic_DNA"/>
</dbReference>
<feature type="region of interest" description="Disordered" evidence="1">
    <location>
        <begin position="1000"/>
        <end position="1021"/>
    </location>
</feature>
<accession>A0AB36EJ61</accession>
<protein>
    <recommendedName>
        <fullName evidence="4">Tail length tape measure protein</fullName>
    </recommendedName>
</protein>
<dbReference type="RefSeq" id="WP_065687865.1">
    <property type="nucleotide sequence ID" value="NZ_LXKT01000013.1"/>
</dbReference>
<sequence>MSDETDDLIISISTDQATLRRSIQRIERDVSGLASTVQKQFASAGNAIDKSITTTMQNRINAMVGIGAKASKEWTGALADQGKELERLRAKYSPLFNTINNYKNAVSEIRQAHAVGAISTDEMAKAIGRERQAALAATAAIKGRNQALQATVVTSGGRDGANSFQTSNLAAQGFDIAATAAFMPWYTVALQQGPQVAQVFNDIRLSGQRIGPAVAGAFLQLVNPISLVTIGAIGATAAAVQYFSGVVSGSGEAEEKLKEQAQLITAVAEKWGDTIPMLRDYANELNRAKEAADLKEGITLINEKSLANVRKELDAARITVSDVVAQLRAAGEEEEVIKRLQAAFQQFTKSANEGKLETSDVERVQTALAAAINSSGIPALTEFAKFFDTLSTSALGAAGSVQKANDAVARSQDISTWRSYDPDKRRLGRDGQSADGPIQNPGFFDVANPPTPERRPLVELEGLPGSKDADKKAETAAQKAANAYRDLKKSADDRIAQVQQEIDLLGRFGIEADTARFALDLFQQAEDKGRSLSAEQRGELEKKVSLYRLYSETLSKAKLAQDLLMDRRFGSLSAEDQKIVTTLRQYGLSEDLGGSEANQIRQNLRIGDARDELKTFFGDFKGELLSSGGDLGKALGGAIQNALLNQASKLWDKVFDQIINGVLGTSGGAAGAAGGGGAIGAVFGAVKGGGAASAGSSGAVDLASGLLGKNENTSASSINAFLKQGGVDIDAAQTAWCAAFVNSSLAQVGLKGTGSLTANSFKNWGQSVDPSQIMRGDVLLQSRGLGANQAGGHVGLATGASRMGKNGTQLQMLSGNSSDSVAMTWVDAAQLQARRATEAAGALQKVASSSGAATQGLGQLGQLSTSFFPSAPAASGGGGGGGLFSWLGGLFNGGGSQWNLAKSGKITGMFANGTNYSPGGPAVVGERGWEIVNLPQGSQVIPHGKSKELLAPKAPALAPRSNMQTVRNETALTVQVSGANGDDHVRTLVKQGVDEALARQNDDMRRGGFGTLQTKYASQKG</sequence>